<reference evidence="1 2" key="1">
    <citation type="journal article" date="2015" name="Genome Announc.">
        <title>Expanding the biotechnology potential of lactobacilli through comparative genomics of 213 strains and associated genera.</title>
        <authorList>
            <person name="Sun Z."/>
            <person name="Harris H.M."/>
            <person name="McCann A."/>
            <person name="Guo C."/>
            <person name="Argimon S."/>
            <person name="Zhang W."/>
            <person name="Yang X."/>
            <person name="Jeffery I.B."/>
            <person name="Cooney J.C."/>
            <person name="Kagawa T.F."/>
            <person name="Liu W."/>
            <person name="Song Y."/>
            <person name="Salvetti E."/>
            <person name="Wrobel A."/>
            <person name="Rasinkangas P."/>
            <person name="Parkhill J."/>
            <person name="Rea M.C."/>
            <person name="O'Sullivan O."/>
            <person name="Ritari J."/>
            <person name="Douillard F.P."/>
            <person name="Paul Ross R."/>
            <person name="Yang R."/>
            <person name="Briner A.E."/>
            <person name="Felis G.E."/>
            <person name="de Vos W.M."/>
            <person name="Barrangou R."/>
            <person name="Klaenhammer T.R."/>
            <person name="Caufield P.W."/>
            <person name="Cui Y."/>
            <person name="Zhang H."/>
            <person name="O'Toole P.W."/>
        </authorList>
    </citation>
    <scope>NUCLEOTIDE SEQUENCE [LARGE SCALE GENOMIC DNA]</scope>
    <source>
        <strain evidence="1 2">DSM 13345</strain>
    </source>
</reference>
<protein>
    <submittedName>
        <fullName evidence="1">Uncharacterized protein</fullName>
    </submittedName>
</protein>
<comment type="caution">
    <text evidence="1">The sequence shown here is derived from an EMBL/GenBank/DDBJ whole genome shotgun (WGS) entry which is preliminary data.</text>
</comment>
<dbReference type="EMBL" id="AZEQ01000031">
    <property type="protein sequence ID" value="KRL23627.1"/>
    <property type="molecule type" value="Genomic_DNA"/>
</dbReference>
<accession>A0A0R1P4I6</accession>
<gene>
    <name evidence="1" type="ORF">FC47_GL001386</name>
</gene>
<dbReference type="AlphaFoldDB" id="A0A0R1P4I6"/>
<name>A0A0R1P4I6_LIMMU</name>
<proteinExistence type="predicted"/>
<evidence type="ECO:0000313" key="2">
    <source>
        <dbReference type="Proteomes" id="UP000050901"/>
    </source>
</evidence>
<evidence type="ECO:0000313" key="1">
    <source>
        <dbReference type="EMBL" id="KRL23627.1"/>
    </source>
</evidence>
<dbReference type="Proteomes" id="UP000050901">
    <property type="component" value="Unassembled WGS sequence"/>
</dbReference>
<sequence>MMSDELREQTKNIESLRLRAAADLYISQIDDLDTLDRLQRLVDKRRRELTEGMTSCQQSAKSRF</sequence>
<organism evidence="1 2">
    <name type="scientific">Limosilactobacillus mucosae DSM 13345</name>
    <dbReference type="NCBI Taxonomy" id="1423771"/>
    <lineage>
        <taxon>Bacteria</taxon>
        <taxon>Bacillati</taxon>
        <taxon>Bacillota</taxon>
        <taxon>Bacilli</taxon>
        <taxon>Lactobacillales</taxon>
        <taxon>Lactobacillaceae</taxon>
        <taxon>Limosilactobacillus</taxon>
    </lineage>
</organism>